<dbReference type="NCBIfam" id="TIGR00099">
    <property type="entry name" value="Cof-subfamily"/>
    <property type="match status" value="1"/>
</dbReference>
<comment type="caution">
    <text evidence="1">The sequence shown here is derived from an EMBL/GenBank/DDBJ whole genome shotgun (WGS) entry which is preliminary data.</text>
</comment>
<sequence length="284" mass="32062">MQLIAIDLDGTLLSEEGSISLENRRVIREAQNRGRIVVISSGRSLHDTQELLKEAGLDCPIITGNGAVAFHSSEIIQNLYLPVHISEEMMDLAKKHHLYYEVYTNEGVYIEEGGREFLEREAREVFEAKGEPAPEEAASIINTQHEQRGLHYVRDYRRIDYTDLQVYKIFVLSFDREKLSKLKKELSGRVDISVTTSGQQKLEIGNPRSSKGNALKFIANYFEVDSDDTVAIGDNLNDLSMFEVAGTSIAMENAEPQVKKAADHITRHHNQDGVAYGIRRWILA</sequence>
<dbReference type="PANTHER" id="PTHR10000">
    <property type="entry name" value="PHOSPHOSERINE PHOSPHATASE"/>
    <property type="match status" value="1"/>
</dbReference>
<dbReference type="InterPro" id="IPR006379">
    <property type="entry name" value="HAD-SF_hydro_IIB"/>
</dbReference>
<reference evidence="2" key="1">
    <citation type="journal article" date="2019" name="Int. J. Syst. Evol. Microbiol.">
        <title>The Global Catalogue of Microorganisms (GCM) 10K type strain sequencing project: providing services to taxonomists for standard genome sequencing and annotation.</title>
        <authorList>
            <consortium name="The Broad Institute Genomics Platform"/>
            <consortium name="The Broad Institute Genome Sequencing Center for Infectious Disease"/>
            <person name="Wu L."/>
            <person name="Ma J."/>
        </authorList>
    </citation>
    <scope>NUCLEOTIDE SEQUENCE [LARGE SCALE GENOMIC DNA]</scope>
    <source>
        <strain evidence="2">KCTC 13193</strain>
    </source>
</reference>
<dbReference type="InterPro" id="IPR000150">
    <property type="entry name" value="Cof"/>
</dbReference>
<dbReference type="Pfam" id="PF08282">
    <property type="entry name" value="Hydrolase_3"/>
    <property type="match status" value="1"/>
</dbReference>
<dbReference type="NCBIfam" id="TIGR01484">
    <property type="entry name" value="HAD-SF-IIB"/>
    <property type="match status" value="1"/>
</dbReference>
<dbReference type="Proteomes" id="UP001595387">
    <property type="component" value="Unassembled WGS sequence"/>
</dbReference>
<dbReference type="EC" id="3.-.-.-" evidence="1"/>
<proteinExistence type="predicted"/>
<evidence type="ECO:0000313" key="2">
    <source>
        <dbReference type="Proteomes" id="UP001595387"/>
    </source>
</evidence>
<dbReference type="InterPro" id="IPR036412">
    <property type="entry name" value="HAD-like_sf"/>
</dbReference>
<dbReference type="EMBL" id="JBHRRZ010000038">
    <property type="protein sequence ID" value="MFC2949735.1"/>
    <property type="molecule type" value="Genomic_DNA"/>
</dbReference>
<dbReference type="InterPro" id="IPR023214">
    <property type="entry name" value="HAD_sf"/>
</dbReference>
<dbReference type="CDD" id="cd07516">
    <property type="entry name" value="HAD_Pase"/>
    <property type="match status" value="1"/>
</dbReference>
<dbReference type="SFLD" id="SFLDG01144">
    <property type="entry name" value="C2.B.4:_PGP_Like"/>
    <property type="match status" value="1"/>
</dbReference>
<dbReference type="PROSITE" id="PS01228">
    <property type="entry name" value="COF_1"/>
    <property type="match status" value="1"/>
</dbReference>
<protein>
    <submittedName>
        <fullName evidence="1">HAD family hydrolase</fullName>
        <ecNumber evidence="1">3.-.-.-</ecNumber>
        <ecNumber evidence="1">3.1.3.-</ecNumber>
    </submittedName>
</protein>
<dbReference type="Gene3D" id="3.30.1240.10">
    <property type="match status" value="1"/>
</dbReference>
<name>A0ABV7A9M4_9BACI</name>
<evidence type="ECO:0000313" key="1">
    <source>
        <dbReference type="EMBL" id="MFC2949735.1"/>
    </source>
</evidence>
<accession>A0ABV7A9M4</accession>
<keyword evidence="2" id="KW-1185">Reference proteome</keyword>
<dbReference type="Gene3D" id="3.40.50.1000">
    <property type="entry name" value="HAD superfamily/HAD-like"/>
    <property type="match status" value="1"/>
</dbReference>
<gene>
    <name evidence="1" type="ORF">ACFODW_15540</name>
</gene>
<dbReference type="PROSITE" id="PS01229">
    <property type="entry name" value="COF_2"/>
    <property type="match status" value="1"/>
</dbReference>
<organism evidence="1 2">
    <name type="scientific">Virgibacillus sediminis</name>
    <dbReference type="NCBI Taxonomy" id="202260"/>
    <lineage>
        <taxon>Bacteria</taxon>
        <taxon>Bacillati</taxon>
        <taxon>Bacillota</taxon>
        <taxon>Bacilli</taxon>
        <taxon>Bacillales</taxon>
        <taxon>Bacillaceae</taxon>
        <taxon>Virgibacillus</taxon>
    </lineage>
</organism>
<dbReference type="GO" id="GO:0016787">
    <property type="term" value="F:hydrolase activity"/>
    <property type="evidence" value="ECO:0007669"/>
    <property type="project" value="UniProtKB-KW"/>
</dbReference>
<dbReference type="EC" id="3.1.3.-" evidence="1"/>
<dbReference type="PANTHER" id="PTHR10000:SF55">
    <property type="entry name" value="5-AMINO-6-(5-PHOSPHO-D-RIBITYLAMINO)URACIL PHOSPHATASE YCSE"/>
    <property type="match status" value="1"/>
</dbReference>
<keyword evidence="1" id="KW-0378">Hydrolase</keyword>
<dbReference type="RefSeq" id="WP_390307706.1">
    <property type="nucleotide sequence ID" value="NZ_JBHRRZ010000038.1"/>
</dbReference>
<dbReference type="SFLD" id="SFLDG01140">
    <property type="entry name" value="C2.B:_Phosphomannomutase_and_P"/>
    <property type="match status" value="1"/>
</dbReference>
<dbReference type="SUPFAM" id="SSF56784">
    <property type="entry name" value="HAD-like"/>
    <property type="match status" value="1"/>
</dbReference>
<dbReference type="SFLD" id="SFLDS00003">
    <property type="entry name" value="Haloacid_Dehalogenase"/>
    <property type="match status" value="1"/>
</dbReference>